<evidence type="ECO:0000256" key="3">
    <source>
        <dbReference type="ARBA" id="ARBA00022679"/>
    </source>
</evidence>
<dbReference type="GO" id="GO:0016301">
    <property type="term" value="F:kinase activity"/>
    <property type="evidence" value="ECO:0007669"/>
    <property type="project" value="UniProtKB-KW"/>
</dbReference>
<dbReference type="RefSeq" id="WP_182461169.1">
    <property type="nucleotide sequence ID" value="NZ_CP059732.1"/>
</dbReference>
<comment type="cofactor">
    <cofactor evidence="1">
        <name>Mg(2+)</name>
        <dbReference type="ChEBI" id="CHEBI:18420"/>
    </cofactor>
</comment>
<dbReference type="AlphaFoldDB" id="A0A7G5GYH1"/>
<reference evidence="13 14" key="1">
    <citation type="submission" date="2020-07" db="EMBL/GenBank/DDBJ databases">
        <title>Spirosoma foliorum sp. nov., isolated from the leaves on the Nejang mountain Korea, Republic of.</title>
        <authorList>
            <person name="Ho H."/>
            <person name="Lee Y.-J."/>
            <person name="Nurcahyanto D.-A."/>
            <person name="Kim S.-G."/>
        </authorList>
    </citation>
    <scope>NUCLEOTIDE SEQUENCE [LARGE SCALE GENOMIC DNA]</scope>
    <source>
        <strain evidence="13 14">PL0136</strain>
    </source>
</reference>
<keyword evidence="10" id="KW-0594">Phospholipid biosynthesis</keyword>
<dbReference type="Pfam" id="PF19279">
    <property type="entry name" value="YegS_C"/>
    <property type="match status" value="1"/>
</dbReference>
<name>A0A7G5GYH1_9BACT</name>
<sequence>MTFLFAINPVSGGTDKTVWETGIRDYFADSPHTVHQFYLDGKTDNETIPQQIEKYKPDCVVAAGGDGTIKQVAEHLLDTFISLGILPVGSANGMARELGILTDVHGSLDTLVNGMSKKIDVISVNDGESCLHLGDIGLNAQLVKYYQRNNLRGKLGYLQSVIKVLRKHRLMKVSITVDDECVHRAAFMVVLANARMYGTGAVINPDGDVSDGKFEVIVFRRLSFGEILKLFWRFQPFDPKQIEIFPATSVTIETGRKAYFQVDGEYRGLTTTVKAHIRPGALTIRVPAPVASKPVELSEPALARYIG</sequence>
<evidence type="ECO:0000256" key="2">
    <source>
        <dbReference type="ARBA" id="ARBA00022516"/>
    </source>
</evidence>
<keyword evidence="11" id="KW-1208">Phospholipid metabolism</keyword>
<feature type="domain" description="DAGKc" evidence="12">
    <location>
        <begin position="1"/>
        <end position="128"/>
    </location>
</feature>
<evidence type="ECO:0000256" key="10">
    <source>
        <dbReference type="ARBA" id="ARBA00023209"/>
    </source>
</evidence>
<dbReference type="EMBL" id="CP059732">
    <property type="protein sequence ID" value="QMW03913.1"/>
    <property type="molecule type" value="Genomic_DNA"/>
</dbReference>
<dbReference type="InterPro" id="IPR045540">
    <property type="entry name" value="YegS/DAGK_C"/>
</dbReference>
<evidence type="ECO:0000256" key="7">
    <source>
        <dbReference type="ARBA" id="ARBA00022840"/>
    </source>
</evidence>
<dbReference type="PROSITE" id="PS50146">
    <property type="entry name" value="DAGK"/>
    <property type="match status" value="1"/>
</dbReference>
<keyword evidence="7" id="KW-0067">ATP-binding</keyword>
<dbReference type="PANTHER" id="PTHR12358">
    <property type="entry name" value="SPHINGOSINE KINASE"/>
    <property type="match status" value="1"/>
</dbReference>
<dbReference type="PANTHER" id="PTHR12358:SF106">
    <property type="entry name" value="LIPID KINASE YEGS"/>
    <property type="match status" value="1"/>
</dbReference>
<evidence type="ECO:0000256" key="11">
    <source>
        <dbReference type="ARBA" id="ARBA00023264"/>
    </source>
</evidence>
<keyword evidence="6 13" id="KW-0418">Kinase</keyword>
<dbReference type="GO" id="GO:0005524">
    <property type="term" value="F:ATP binding"/>
    <property type="evidence" value="ECO:0007669"/>
    <property type="project" value="UniProtKB-KW"/>
</dbReference>
<keyword evidence="3" id="KW-0808">Transferase</keyword>
<keyword evidence="2" id="KW-0444">Lipid biosynthesis</keyword>
<dbReference type="GO" id="GO:0046872">
    <property type="term" value="F:metal ion binding"/>
    <property type="evidence" value="ECO:0007669"/>
    <property type="project" value="UniProtKB-KW"/>
</dbReference>
<evidence type="ECO:0000256" key="4">
    <source>
        <dbReference type="ARBA" id="ARBA00022723"/>
    </source>
</evidence>
<keyword evidence="14" id="KW-1185">Reference proteome</keyword>
<dbReference type="GO" id="GO:0005886">
    <property type="term" value="C:plasma membrane"/>
    <property type="evidence" value="ECO:0007669"/>
    <property type="project" value="TreeGrafter"/>
</dbReference>
<evidence type="ECO:0000256" key="1">
    <source>
        <dbReference type="ARBA" id="ARBA00001946"/>
    </source>
</evidence>
<dbReference type="GO" id="GO:0008654">
    <property type="term" value="P:phospholipid biosynthetic process"/>
    <property type="evidence" value="ECO:0007669"/>
    <property type="project" value="UniProtKB-KW"/>
</dbReference>
<dbReference type="InterPro" id="IPR017438">
    <property type="entry name" value="ATP-NAD_kinase_N"/>
</dbReference>
<protein>
    <submittedName>
        <fullName evidence="13">YegS/Rv2252/BmrU family lipid kinase</fullName>
    </submittedName>
</protein>
<accession>A0A7G5GYH1</accession>
<dbReference type="InterPro" id="IPR016064">
    <property type="entry name" value="NAD/diacylglycerol_kinase_sf"/>
</dbReference>
<evidence type="ECO:0000256" key="6">
    <source>
        <dbReference type="ARBA" id="ARBA00022777"/>
    </source>
</evidence>
<keyword evidence="5" id="KW-0547">Nucleotide-binding</keyword>
<organism evidence="13 14">
    <name type="scientific">Spirosoma foliorum</name>
    <dbReference type="NCBI Taxonomy" id="2710596"/>
    <lineage>
        <taxon>Bacteria</taxon>
        <taxon>Pseudomonadati</taxon>
        <taxon>Bacteroidota</taxon>
        <taxon>Cytophagia</taxon>
        <taxon>Cytophagales</taxon>
        <taxon>Cytophagaceae</taxon>
        <taxon>Spirosoma</taxon>
    </lineage>
</organism>
<dbReference type="SUPFAM" id="SSF111331">
    <property type="entry name" value="NAD kinase/diacylglycerol kinase-like"/>
    <property type="match status" value="1"/>
</dbReference>
<keyword evidence="9" id="KW-0443">Lipid metabolism</keyword>
<dbReference type="Gene3D" id="2.60.200.40">
    <property type="match status" value="1"/>
</dbReference>
<evidence type="ECO:0000256" key="5">
    <source>
        <dbReference type="ARBA" id="ARBA00022741"/>
    </source>
</evidence>
<proteinExistence type="predicted"/>
<evidence type="ECO:0000256" key="8">
    <source>
        <dbReference type="ARBA" id="ARBA00022842"/>
    </source>
</evidence>
<dbReference type="InterPro" id="IPR005218">
    <property type="entry name" value="Diacylglycerol/lipid_kinase"/>
</dbReference>
<dbReference type="NCBIfam" id="TIGR00147">
    <property type="entry name" value="YegS/Rv2252/BmrU family lipid kinase"/>
    <property type="match status" value="1"/>
</dbReference>
<dbReference type="InterPro" id="IPR001206">
    <property type="entry name" value="Diacylglycerol_kinase_cat_dom"/>
</dbReference>
<keyword evidence="8" id="KW-0460">Magnesium</keyword>
<gene>
    <name evidence="13" type="ORF">H3H32_02850</name>
</gene>
<dbReference type="Gene3D" id="3.40.50.10330">
    <property type="entry name" value="Probable inorganic polyphosphate/atp-NAD kinase, domain 1"/>
    <property type="match status" value="1"/>
</dbReference>
<evidence type="ECO:0000256" key="9">
    <source>
        <dbReference type="ARBA" id="ARBA00023098"/>
    </source>
</evidence>
<dbReference type="Pfam" id="PF00781">
    <property type="entry name" value="DAGK_cat"/>
    <property type="match status" value="1"/>
</dbReference>
<dbReference type="InterPro" id="IPR050187">
    <property type="entry name" value="Lipid_Phosphate_FormReg"/>
</dbReference>
<evidence type="ECO:0000313" key="14">
    <source>
        <dbReference type="Proteomes" id="UP000515369"/>
    </source>
</evidence>
<evidence type="ECO:0000259" key="12">
    <source>
        <dbReference type="PROSITE" id="PS50146"/>
    </source>
</evidence>
<keyword evidence="4" id="KW-0479">Metal-binding</keyword>
<dbReference type="SMART" id="SM00046">
    <property type="entry name" value="DAGKc"/>
    <property type="match status" value="1"/>
</dbReference>
<evidence type="ECO:0000313" key="13">
    <source>
        <dbReference type="EMBL" id="QMW03913.1"/>
    </source>
</evidence>
<dbReference type="Proteomes" id="UP000515369">
    <property type="component" value="Chromosome"/>
</dbReference>
<dbReference type="KEGG" id="sfol:H3H32_02850"/>